<accession>A0A9W6SUG9</accession>
<dbReference type="GO" id="GO:0001179">
    <property type="term" value="F:RNA polymerase I general transcription initiation factor binding"/>
    <property type="evidence" value="ECO:0007669"/>
    <property type="project" value="TreeGrafter"/>
</dbReference>
<keyword evidence="3" id="KW-1185">Reference proteome</keyword>
<name>A0A9W6SUG9_CANBO</name>
<evidence type="ECO:0000313" key="3">
    <source>
        <dbReference type="Proteomes" id="UP001165120"/>
    </source>
</evidence>
<dbReference type="Proteomes" id="UP001165120">
    <property type="component" value="Unassembled WGS sequence"/>
</dbReference>
<protein>
    <submittedName>
        <fullName evidence="2">Unnamed protein product</fullName>
    </submittedName>
</protein>
<dbReference type="Pfam" id="PF10214">
    <property type="entry name" value="Rrn6_beta-prop"/>
    <property type="match status" value="1"/>
</dbReference>
<dbReference type="GO" id="GO:0042790">
    <property type="term" value="P:nucleolar large rRNA transcription by RNA polymerase I"/>
    <property type="evidence" value="ECO:0007669"/>
    <property type="project" value="TreeGrafter"/>
</dbReference>
<dbReference type="GO" id="GO:0070860">
    <property type="term" value="C:RNA polymerase I core factor complex"/>
    <property type="evidence" value="ECO:0007669"/>
    <property type="project" value="TreeGrafter"/>
</dbReference>
<dbReference type="AlphaFoldDB" id="A0A9W6SUG9"/>
<evidence type="ECO:0000313" key="2">
    <source>
        <dbReference type="EMBL" id="GME66535.1"/>
    </source>
</evidence>
<evidence type="ECO:0000259" key="1">
    <source>
        <dbReference type="Pfam" id="PF10214"/>
    </source>
</evidence>
<proteinExistence type="predicted"/>
<reference evidence="2" key="1">
    <citation type="submission" date="2023-04" db="EMBL/GenBank/DDBJ databases">
        <title>Candida boidinii NBRC 10035.</title>
        <authorList>
            <person name="Ichikawa N."/>
            <person name="Sato H."/>
            <person name="Tonouchi N."/>
        </authorList>
    </citation>
    <scope>NUCLEOTIDE SEQUENCE</scope>
    <source>
        <strain evidence="2">NBRC 10035</strain>
    </source>
</reference>
<gene>
    <name evidence="2" type="ORF">Cboi02_000000800</name>
</gene>
<comment type="caution">
    <text evidence="2">The sequence shown here is derived from an EMBL/GenBank/DDBJ whole genome shotgun (WGS) entry which is preliminary data.</text>
</comment>
<sequence>MLPSKKNIGAQVTYGTEGVPLFIGSNKFLDCWKFPKQYGREKYITPIDTSFSKILESQRNDLQLINSGDHEISSDSAIDNKVNNGQNLDSDTNINDDIPVRYNTKIDDNSYYLDNEVVEAQKFEAFKKIGNDAIDPSIGNKIAYTHLTHLNKDYTILVSQAGPAGTIASFSILGKSDTNDVTCPPVPKYSCAVDLKQEIKQIIFSTRSNLEEDLNPSICAIMTSTTIYFFTLKLVQKTHLSLKKLKPISSSRVANHEFASMTFCPYDEKLFCAMDIKGNFALFTISKVRTKRIKCQSKTIHDPVDLSRFKKVIWGSHAGSLIFITRLNVFQYDINRDIIKCVVKAGAWSKIVDIVEQSISHISLDLRLGNFLQY</sequence>
<dbReference type="EMBL" id="BSXN01000001">
    <property type="protein sequence ID" value="GME66535.1"/>
    <property type="molecule type" value="Genomic_DNA"/>
</dbReference>
<organism evidence="2 3">
    <name type="scientific">Candida boidinii</name>
    <name type="common">Yeast</name>
    <dbReference type="NCBI Taxonomy" id="5477"/>
    <lineage>
        <taxon>Eukaryota</taxon>
        <taxon>Fungi</taxon>
        <taxon>Dikarya</taxon>
        <taxon>Ascomycota</taxon>
        <taxon>Saccharomycotina</taxon>
        <taxon>Pichiomycetes</taxon>
        <taxon>Pichiales</taxon>
        <taxon>Pichiaceae</taxon>
        <taxon>Ogataea</taxon>
        <taxon>Ogataea/Candida clade</taxon>
    </lineage>
</organism>
<dbReference type="GO" id="GO:0001163">
    <property type="term" value="F:RNA polymerase I transcription regulatory region sequence-specific DNA binding"/>
    <property type="evidence" value="ECO:0007669"/>
    <property type="project" value="TreeGrafter"/>
</dbReference>
<dbReference type="InterPro" id="IPR019350">
    <property type="entry name" value="RNA_pol_I-sp_TIF_RRN6-like"/>
</dbReference>
<feature type="domain" description="RRN6 beta-propeller" evidence="1">
    <location>
        <begin position="135"/>
        <end position="358"/>
    </location>
</feature>
<dbReference type="PANTHER" id="PTHR28221:SF2">
    <property type="entry name" value="RNA POLYMERASE I-SPECIFIC TRANSCRIPTION INITIATION FACTOR RRN6"/>
    <property type="match status" value="1"/>
</dbReference>
<dbReference type="PANTHER" id="PTHR28221">
    <property type="entry name" value="RNA POLYMERASE I-SPECIFIC TRANSCRIPTION INITIATION FACTOR RRN6"/>
    <property type="match status" value="1"/>
</dbReference>
<dbReference type="InterPro" id="IPR048535">
    <property type="entry name" value="RRN6_beta-prop"/>
</dbReference>